<gene>
    <name evidence="1" type="ORF">GN958_ATG09865</name>
</gene>
<sequence>RPFAKYLSEAEYVNETAIAKTLSVHRLTCRWKRQCTSLEKAAQKSPNKCHVSPSILGGLNIRRPVLERSLYDWVIDIRNSRSLCVSTKCSLLMLTKLAPKHFPGRTRAASLIYIRRFLQRNRLTIRLIAHKGSKKWSDVEDVGNLFNNPLNIQLKR</sequence>
<accession>A0A8S9UNB4</accession>
<dbReference type="Proteomes" id="UP000704712">
    <property type="component" value="Unassembled WGS sequence"/>
</dbReference>
<comment type="caution">
    <text evidence="1">The sequence shown here is derived from an EMBL/GenBank/DDBJ whole genome shotgun (WGS) entry which is preliminary data.</text>
</comment>
<protein>
    <recommendedName>
        <fullName evidence="3">HTH CENPB-type domain-containing protein</fullName>
    </recommendedName>
</protein>
<proteinExistence type="predicted"/>
<name>A0A8S9UNB4_PHYIN</name>
<evidence type="ECO:0000313" key="2">
    <source>
        <dbReference type="Proteomes" id="UP000704712"/>
    </source>
</evidence>
<dbReference type="EMBL" id="JAACNO010001405">
    <property type="protein sequence ID" value="KAF4141017.1"/>
    <property type="molecule type" value="Genomic_DNA"/>
</dbReference>
<evidence type="ECO:0008006" key="3">
    <source>
        <dbReference type="Google" id="ProtNLM"/>
    </source>
</evidence>
<reference evidence="1" key="1">
    <citation type="submission" date="2020-03" db="EMBL/GenBank/DDBJ databases">
        <title>Hybrid Assembly of Korean Phytophthora infestans isolates.</title>
        <authorList>
            <person name="Prokchorchik M."/>
            <person name="Lee Y."/>
            <person name="Seo J."/>
            <person name="Cho J.-H."/>
            <person name="Park Y.-E."/>
            <person name="Jang D.-C."/>
            <person name="Im J.-S."/>
            <person name="Choi J.-G."/>
            <person name="Park H.-J."/>
            <person name="Lee G.-B."/>
            <person name="Lee Y.-G."/>
            <person name="Hong S.-Y."/>
            <person name="Cho K."/>
            <person name="Sohn K.H."/>
        </authorList>
    </citation>
    <scope>NUCLEOTIDE SEQUENCE</scope>
    <source>
        <strain evidence="1">KR_2_A2</strain>
    </source>
</reference>
<organism evidence="1 2">
    <name type="scientific">Phytophthora infestans</name>
    <name type="common">Potato late blight agent</name>
    <name type="synonym">Botrytis infestans</name>
    <dbReference type="NCBI Taxonomy" id="4787"/>
    <lineage>
        <taxon>Eukaryota</taxon>
        <taxon>Sar</taxon>
        <taxon>Stramenopiles</taxon>
        <taxon>Oomycota</taxon>
        <taxon>Peronosporomycetes</taxon>
        <taxon>Peronosporales</taxon>
        <taxon>Peronosporaceae</taxon>
        <taxon>Phytophthora</taxon>
    </lineage>
</organism>
<dbReference type="AlphaFoldDB" id="A0A8S9UNB4"/>
<feature type="non-terminal residue" evidence="1">
    <location>
        <position position="156"/>
    </location>
</feature>
<evidence type="ECO:0000313" key="1">
    <source>
        <dbReference type="EMBL" id="KAF4141017.1"/>
    </source>
</evidence>
<feature type="non-terminal residue" evidence="1">
    <location>
        <position position="1"/>
    </location>
</feature>